<accession>A0A1L9TDD0</accession>
<name>A0A1L9TDD0_9EURO</name>
<evidence type="ECO:0000313" key="2">
    <source>
        <dbReference type="Proteomes" id="UP000184356"/>
    </source>
</evidence>
<keyword evidence="2" id="KW-1185">Reference proteome</keyword>
<dbReference type="STRING" id="1036612.A0A1L9TDD0"/>
<proteinExistence type="predicted"/>
<dbReference type="InterPro" id="IPR053178">
    <property type="entry name" value="Osmoadaptation_assoc"/>
</dbReference>
<dbReference type="PANTHER" id="PTHR38111">
    <property type="entry name" value="ZN(2)-C6 FUNGAL-TYPE DOMAIN-CONTAINING PROTEIN-RELATED"/>
    <property type="match status" value="1"/>
</dbReference>
<dbReference type="GeneID" id="63763335"/>
<organism evidence="1 2">
    <name type="scientific">Aspergillus sydowii CBS 593.65</name>
    <dbReference type="NCBI Taxonomy" id="1036612"/>
    <lineage>
        <taxon>Eukaryota</taxon>
        <taxon>Fungi</taxon>
        <taxon>Dikarya</taxon>
        <taxon>Ascomycota</taxon>
        <taxon>Pezizomycotina</taxon>
        <taxon>Eurotiomycetes</taxon>
        <taxon>Eurotiomycetidae</taxon>
        <taxon>Eurotiales</taxon>
        <taxon>Aspergillaceae</taxon>
        <taxon>Aspergillus</taxon>
        <taxon>Aspergillus subgen. Nidulantes</taxon>
    </lineage>
</organism>
<sequence length="454" mass="50925">MDTDWLERTTYPTLHVRSLYPLATRQTFPVNVAAGSNSPDDPRYDAPARIEIGAHEHKRHIYMSLPQAQSRQRRPTTWNTPMDNTRAPNLAAKSLDLQTREIFNTLVSTILFPATYAAFYKRVDQDIIAFVRDDRRAQCPDIEWLVRCYATWYFAKKNNDDEKLAESRYIYSVLLRHLRVSLDDPRRRTADTTFAMALLLAVYEVLDGCNPDGWLVHMTGIKELLRLRGPAAHFRGFGRTLFLACRGFFIAEAFATQQECILAEPDWVNVSARAFEREERVGRGSALVSIMDQAYREAVHVPGFVAQARSIAELDEGVVHESVSNATLCAQIKRVRGALQTLTRQLDRISSRESSKTSKGLDDSRYTASIARYNLQGVCAIDTLLDQVLPMLDASNPPTTQAPCSGSVSISASLSRRALVEGADKEADYSGLLLRGNLDDMFLSMGAMAISMDM</sequence>
<evidence type="ECO:0000313" key="1">
    <source>
        <dbReference type="EMBL" id="OJJ57422.1"/>
    </source>
</evidence>
<reference evidence="2" key="1">
    <citation type="journal article" date="2017" name="Genome Biol.">
        <title>Comparative genomics reveals high biological diversity and specific adaptations in the industrially and medically important fungal genus Aspergillus.</title>
        <authorList>
            <person name="de Vries R.P."/>
            <person name="Riley R."/>
            <person name="Wiebenga A."/>
            <person name="Aguilar-Osorio G."/>
            <person name="Amillis S."/>
            <person name="Uchima C.A."/>
            <person name="Anderluh G."/>
            <person name="Asadollahi M."/>
            <person name="Askin M."/>
            <person name="Barry K."/>
            <person name="Battaglia E."/>
            <person name="Bayram O."/>
            <person name="Benocci T."/>
            <person name="Braus-Stromeyer S.A."/>
            <person name="Caldana C."/>
            <person name="Canovas D."/>
            <person name="Cerqueira G.C."/>
            <person name="Chen F."/>
            <person name="Chen W."/>
            <person name="Choi C."/>
            <person name="Clum A."/>
            <person name="Dos Santos R.A."/>
            <person name="Damasio A.R."/>
            <person name="Diallinas G."/>
            <person name="Emri T."/>
            <person name="Fekete E."/>
            <person name="Flipphi M."/>
            <person name="Freyberg S."/>
            <person name="Gallo A."/>
            <person name="Gournas C."/>
            <person name="Habgood R."/>
            <person name="Hainaut M."/>
            <person name="Harispe M.L."/>
            <person name="Henrissat B."/>
            <person name="Hilden K.S."/>
            <person name="Hope R."/>
            <person name="Hossain A."/>
            <person name="Karabika E."/>
            <person name="Karaffa L."/>
            <person name="Karanyi Z."/>
            <person name="Krasevec N."/>
            <person name="Kuo A."/>
            <person name="Kusch H."/>
            <person name="LaButti K."/>
            <person name="Lagendijk E.L."/>
            <person name="Lapidus A."/>
            <person name="Levasseur A."/>
            <person name="Lindquist E."/>
            <person name="Lipzen A."/>
            <person name="Logrieco A.F."/>
            <person name="MacCabe A."/>
            <person name="Maekelae M.R."/>
            <person name="Malavazi I."/>
            <person name="Melin P."/>
            <person name="Meyer V."/>
            <person name="Mielnichuk N."/>
            <person name="Miskei M."/>
            <person name="Molnar A.P."/>
            <person name="Mule G."/>
            <person name="Ngan C.Y."/>
            <person name="Orejas M."/>
            <person name="Orosz E."/>
            <person name="Ouedraogo J.P."/>
            <person name="Overkamp K.M."/>
            <person name="Park H.-S."/>
            <person name="Perrone G."/>
            <person name="Piumi F."/>
            <person name="Punt P.J."/>
            <person name="Ram A.F."/>
            <person name="Ramon A."/>
            <person name="Rauscher S."/>
            <person name="Record E."/>
            <person name="Riano-Pachon D.M."/>
            <person name="Robert V."/>
            <person name="Roehrig J."/>
            <person name="Ruller R."/>
            <person name="Salamov A."/>
            <person name="Salih N.S."/>
            <person name="Samson R.A."/>
            <person name="Sandor E."/>
            <person name="Sanguinetti M."/>
            <person name="Schuetze T."/>
            <person name="Sepcic K."/>
            <person name="Shelest E."/>
            <person name="Sherlock G."/>
            <person name="Sophianopoulou V."/>
            <person name="Squina F.M."/>
            <person name="Sun H."/>
            <person name="Susca A."/>
            <person name="Todd R.B."/>
            <person name="Tsang A."/>
            <person name="Unkles S.E."/>
            <person name="van de Wiele N."/>
            <person name="van Rossen-Uffink D."/>
            <person name="Oliveira J.V."/>
            <person name="Vesth T.C."/>
            <person name="Visser J."/>
            <person name="Yu J.-H."/>
            <person name="Zhou M."/>
            <person name="Andersen M.R."/>
            <person name="Archer D.B."/>
            <person name="Baker S.E."/>
            <person name="Benoit I."/>
            <person name="Brakhage A.A."/>
            <person name="Braus G.H."/>
            <person name="Fischer R."/>
            <person name="Frisvad J.C."/>
            <person name="Goldman G.H."/>
            <person name="Houbraken J."/>
            <person name="Oakley B."/>
            <person name="Pocsi I."/>
            <person name="Scazzocchio C."/>
            <person name="Seiboth B."/>
            <person name="vanKuyk P.A."/>
            <person name="Wortman J."/>
            <person name="Dyer P.S."/>
            <person name="Grigoriev I.V."/>
        </authorList>
    </citation>
    <scope>NUCLEOTIDE SEQUENCE [LARGE SCALE GENOMIC DNA]</scope>
    <source>
        <strain evidence="2">CBS 593.65</strain>
    </source>
</reference>
<dbReference type="Proteomes" id="UP000184356">
    <property type="component" value="Unassembled WGS sequence"/>
</dbReference>
<dbReference type="PANTHER" id="PTHR38111:SF6">
    <property type="entry name" value="FINGER DOMAIN PROTEIN, PUTATIVE (AFU_ORTHOLOGUE AFUA_8G01940)-RELATED"/>
    <property type="match status" value="1"/>
</dbReference>
<gene>
    <name evidence="1" type="ORF">ASPSYDRAFT_46564</name>
</gene>
<dbReference type="RefSeq" id="XP_040701228.1">
    <property type="nucleotide sequence ID" value="XM_040847262.1"/>
</dbReference>
<dbReference type="OrthoDB" id="5126878at2759"/>
<protein>
    <submittedName>
        <fullName evidence="1">Uncharacterized protein</fullName>
    </submittedName>
</protein>
<dbReference type="EMBL" id="KV878588">
    <property type="protein sequence ID" value="OJJ57422.1"/>
    <property type="molecule type" value="Genomic_DNA"/>
</dbReference>
<dbReference type="InterPro" id="IPR021858">
    <property type="entry name" value="Fun_TF"/>
</dbReference>
<dbReference type="VEuPathDB" id="FungiDB:ASPSYDRAFT_46564"/>
<dbReference type="AlphaFoldDB" id="A0A1L9TDD0"/>
<dbReference type="Pfam" id="PF11951">
    <property type="entry name" value="Fungal_trans_2"/>
    <property type="match status" value="1"/>
</dbReference>